<keyword evidence="4" id="KW-0560">Oxidoreductase</keyword>
<proteinExistence type="predicted"/>
<evidence type="ECO:0000313" key="7">
    <source>
        <dbReference type="Proteomes" id="UP001278500"/>
    </source>
</evidence>
<name>A0AAE0MXK1_9PEZI</name>
<dbReference type="PANTHER" id="PTHR43872">
    <property type="entry name" value="MONOOXYGENASE, PUTATIVE (AFU_ORTHOLOGUE AFUA_8G02570)-RELATED"/>
    <property type="match status" value="1"/>
</dbReference>
<dbReference type="InterPro" id="IPR051820">
    <property type="entry name" value="FAD-binding_MO"/>
</dbReference>
<dbReference type="PANTHER" id="PTHR43872:SF1">
    <property type="entry name" value="MONOOXYGENASE, PUTATIVE (AFU_ORTHOLOGUE AFUA_8G02570)-RELATED"/>
    <property type="match status" value="1"/>
</dbReference>
<dbReference type="GO" id="GO:0004499">
    <property type="term" value="F:N,N-dimethylaniline monooxygenase activity"/>
    <property type="evidence" value="ECO:0007669"/>
    <property type="project" value="InterPro"/>
</dbReference>
<evidence type="ECO:0000256" key="1">
    <source>
        <dbReference type="ARBA" id="ARBA00001974"/>
    </source>
</evidence>
<evidence type="ECO:0000256" key="4">
    <source>
        <dbReference type="ARBA" id="ARBA00023002"/>
    </source>
</evidence>
<organism evidence="6 7">
    <name type="scientific">Neurospora tetraspora</name>
    <dbReference type="NCBI Taxonomy" id="94610"/>
    <lineage>
        <taxon>Eukaryota</taxon>
        <taxon>Fungi</taxon>
        <taxon>Dikarya</taxon>
        <taxon>Ascomycota</taxon>
        <taxon>Pezizomycotina</taxon>
        <taxon>Sordariomycetes</taxon>
        <taxon>Sordariomycetidae</taxon>
        <taxon>Sordariales</taxon>
        <taxon>Sordariaceae</taxon>
        <taxon>Neurospora</taxon>
    </lineage>
</organism>
<comment type="caution">
    <text evidence="6">The sequence shown here is derived from an EMBL/GenBank/DDBJ whole genome shotgun (WGS) entry which is preliminary data.</text>
</comment>
<dbReference type="Gene3D" id="3.50.50.60">
    <property type="entry name" value="FAD/NAD(P)-binding domain"/>
    <property type="match status" value="1"/>
</dbReference>
<gene>
    <name evidence="6" type="ORF">B0H65DRAFT_66369</name>
</gene>
<dbReference type="GO" id="GO:0050660">
    <property type="term" value="F:flavin adenine dinucleotide binding"/>
    <property type="evidence" value="ECO:0007669"/>
    <property type="project" value="InterPro"/>
</dbReference>
<dbReference type="Pfam" id="PF00743">
    <property type="entry name" value="FMO-like"/>
    <property type="match status" value="1"/>
</dbReference>
<dbReference type="Proteomes" id="UP001278500">
    <property type="component" value="Unassembled WGS sequence"/>
</dbReference>
<comment type="cofactor">
    <cofactor evidence="1">
        <name>FAD</name>
        <dbReference type="ChEBI" id="CHEBI:57692"/>
    </cofactor>
</comment>
<reference evidence="6" key="2">
    <citation type="submission" date="2023-06" db="EMBL/GenBank/DDBJ databases">
        <authorList>
            <consortium name="Lawrence Berkeley National Laboratory"/>
            <person name="Haridas S."/>
            <person name="Hensen N."/>
            <person name="Bonometti L."/>
            <person name="Westerberg I."/>
            <person name="Brannstrom I.O."/>
            <person name="Guillou S."/>
            <person name="Cros-Aarteil S."/>
            <person name="Calhoun S."/>
            <person name="Kuo A."/>
            <person name="Mondo S."/>
            <person name="Pangilinan J."/>
            <person name="Riley R."/>
            <person name="Labutti K."/>
            <person name="Andreopoulos B."/>
            <person name="Lipzen A."/>
            <person name="Chen C."/>
            <person name="Yanf M."/>
            <person name="Daum C."/>
            <person name="Ng V."/>
            <person name="Clum A."/>
            <person name="Steindorff A."/>
            <person name="Ohm R."/>
            <person name="Martin F."/>
            <person name="Silar P."/>
            <person name="Natvig D."/>
            <person name="Lalanne C."/>
            <person name="Gautier V."/>
            <person name="Ament-Velasquez S.L."/>
            <person name="Kruys A."/>
            <person name="Hutchinson M.I."/>
            <person name="Powell A.J."/>
            <person name="Barry K."/>
            <person name="Miller A.N."/>
            <person name="Grigoriev I.V."/>
            <person name="Debuchy R."/>
            <person name="Gladieux P."/>
            <person name="Thoren M.H."/>
            <person name="Johannesson H."/>
        </authorList>
    </citation>
    <scope>NUCLEOTIDE SEQUENCE</scope>
    <source>
        <strain evidence="6">CBS 560.94</strain>
    </source>
</reference>
<evidence type="ECO:0000256" key="2">
    <source>
        <dbReference type="ARBA" id="ARBA00022630"/>
    </source>
</evidence>
<keyword evidence="5" id="KW-0503">Monooxygenase</keyword>
<dbReference type="InterPro" id="IPR020946">
    <property type="entry name" value="Flavin_mOase-like"/>
</dbReference>
<dbReference type="EMBL" id="JAUEPP010000001">
    <property type="protein sequence ID" value="KAK3356048.1"/>
    <property type="molecule type" value="Genomic_DNA"/>
</dbReference>
<reference evidence="6" key="1">
    <citation type="journal article" date="2023" name="Mol. Phylogenet. Evol.">
        <title>Genome-scale phylogeny and comparative genomics of the fungal order Sordariales.</title>
        <authorList>
            <person name="Hensen N."/>
            <person name="Bonometti L."/>
            <person name="Westerberg I."/>
            <person name="Brannstrom I.O."/>
            <person name="Guillou S."/>
            <person name="Cros-Aarteil S."/>
            <person name="Calhoun S."/>
            <person name="Haridas S."/>
            <person name="Kuo A."/>
            <person name="Mondo S."/>
            <person name="Pangilinan J."/>
            <person name="Riley R."/>
            <person name="LaButti K."/>
            <person name="Andreopoulos B."/>
            <person name="Lipzen A."/>
            <person name="Chen C."/>
            <person name="Yan M."/>
            <person name="Daum C."/>
            <person name="Ng V."/>
            <person name="Clum A."/>
            <person name="Steindorff A."/>
            <person name="Ohm R.A."/>
            <person name="Martin F."/>
            <person name="Silar P."/>
            <person name="Natvig D.O."/>
            <person name="Lalanne C."/>
            <person name="Gautier V."/>
            <person name="Ament-Velasquez S.L."/>
            <person name="Kruys A."/>
            <person name="Hutchinson M.I."/>
            <person name="Powell A.J."/>
            <person name="Barry K."/>
            <person name="Miller A.N."/>
            <person name="Grigoriev I.V."/>
            <person name="Debuchy R."/>
            <person name="Gladieux P."/>
            <person name="Hiltunen Thoren M."/>
            <person name="Johannesson H."/>
        </authorList>
    </citation>
    <scope>NUCLEOTIDE SEQUENCE</scope>
    <source>
        <strain evidence="6">CBS 560.94</strain>
    </source>
</reference>
<sequence length="501" mass="56663">MASEDSTFDIIITGAGLSGINAAYLLQSELPNHSFTVLESRDHIGGTWAFWKYPGVRSDSAMALFGFPWYPWTEGTNMADAHLIKKYMEGAAASQGIDKKIRFNHRVTSESWSSEEQRWTLHVDVTSGDGTVLEKKIFKTPWLVNATGYYSYEKPRPTVIPGIERFQGEVVHPQFWNDEVQYDNKRIIIIGSGATAITLLPALAKTAKHVTMLQRSPSYVVSLPARDKLMQFMERFMPIQWAGKINWWIRMVAETLSVQLLLNFPNWGRKSVVDAMRRQLPKGFDVDKHFNPRYNPFEQRLCLCPRGDFFEALRGPNASVVTDHIETVTENGILLKSGETLEADMIITATGLYMSLLNKIDVFVDGVRINDTIGQRYMWNGVMLEGIPNTGVITGYVAATWTPGASTRTQQFIKVIKHAEKTGATIATPYIDEAKRARLPKEPCIPNSSTYIAEVRDRLPLVANVGPWRNGKNWLEDAIRLWFGWVTTGMRFTSWNRAKSD</sequence>
<dbReference type="RefSeq" id="XP_062687425.1">
    <property type="nucleotide sequence ID" value="XM_062831244.1"/>
</dbReference>
<keyword evidence="2" id="KW-0285">Flavoprotein</keyword>
<dbReference type="GeneID" id="87868398"/>
<dbReference type="GO" id="GO:0050661">
    <property type="term" value="F:NADP binding"/>
    <property type="evidence" value="ECO:0007669"/>
    <property type="project" value="InterPro"/>
</dbReference>
<dbReference type="AlphaFoldDB" id="A0AAE0MXK1"/>
<protein>
    <recommendedName>
        <fullName evidence="8">FAD/NAD(P)-binding domain-containing protein</fullName>
    </recommendedName>
</protein>
<evidence type="ECO:0000256" key="3">
    <source>
        <dbReference type="ARBA" id="ARBA00022827"/>
    </source>
</evidence>
<evidence type="ECO:0000256" key="5">
    <source>
        <dbReference type="ARBA" id="ARBA00023033"/>
    </source>
</evidence>
<keyword evidence="7" id="KW-1185">Reference proteome</keyword>
<evidence type="ECO:0008006" key="8">
    <source>
        <dbReference type="Google" id="ProtNLM"/>
    </source>
</evidence>
<keyword evidence="3" id="KW-0274">FAD</keyword>
<accession>A0AAE0MXK1</accession>
<evidence type="ECO:0000313" key="6">
    <source>
        <dbReference type="EMBL" id="KAK3356048.1"/>
    </source>
</evidence>
<dbReference type="InterPro" id="IPR036188">
    <property type="entry name" value="FAD/NAD-bd_sf"/>
</dbReference>
<dbReference type="SUPFAM" id="SSF51905">
    <property type="entry name" value="FAD/NAD(P)-binding domain"/>
    <property type="match status" value="1"/>
</dbReference>